<dbReference type="InterPro" id="IPR036188">
    <property type="entry name" value="FAD/NAD-bd_sf"/>
</dbReference>
<dbReference type="InterPro" id="IPR007867">
    <property type="entry name" value="GMC_OxRtase_C"/>
</dbReference>
<evidence type="ECO:0000256" key="3">
    <source>
        <dbReference type="ARBA" id="ARBA00022630"/>
    </source>
</evidence>
<protein>
    <submittedName>
        <fullName evidence="9">Glucose oxidase</fullName>
    </submittedName>
</protein>
<dbReference type="PANTHER" id="PTHR11552:SF201">
    <property type="entry name" value="GLUCOSE-METHANOL-CHOLINE OXIDOREDUCTASE N-TERMINAL DOMAIN-CONTAINING PROTEIN"/>
    <property type="match status" value="1"/>
</dbReference>
<evidence type="ECO:0000256" key="5">
    <source>
        <dbReference type="ARBA" id="ARBA00023002"/>
    </source>
</evidence>
<feature type="chain" id="PRO_5045951848" evidence="7">
    <location>
        <begin position="20"/>
        <end position="582"/>
    </location>
</feature>
<dbReference type="PROSITE" id="PS00623">
    <property type="entry name" value="GMC_OXRED_1"/>
    <property type="match status" value="1"/>
</dbReference>
<evidence type="ECO:0000256" key="7">
    <source>
        <dbReference type="SAM" id="SignalP"/>
    </source>
</evidence>
<keyword evidence="4 6" id="KW-0274">FAD</keyword>
<dbReference type="PIRSF" id="PIRSF000137">
    <property type="entry name" value="Alcohol_oxidase"/>
    <property type="match status" value="1"/>
</dbReference>
<organism evidence="9 10">
    <name type="scientific">Seiridium unicorne</name>
    <dbReference type="NCBI Taxonomy" id="138068"/>
    <lineage>
        <taxon>Eukaryota</taxon>
        <taxon>Fungi</taxon>
        <taxon>Dikarya</taxon>
        <taxon>Ascomycota</taxon>
        <taxon>Pezizomycotina</taxon>
        <taxon>Sordariomycetes</taxon>
        <taxon>Xylariomycetidae</taxon>
        <taxon>Amphisphaeriales</taxon>
        <taxon>Sporocadaceae</taxon>
        <taxon>Seiridium</taxon>
    </lineage>
</organism>
<accession>A0ABR2UQ03</accession>
<dbReference type="Pfam" id="PF00732">
    <property type="entry name" value="GMC_oxred_N"/>
    <property type="match status" value="1"/>
</dbReference>
<evidence type="ECO:0000256" key="1">
    <source>
        <dbReference type="ARBA" id="ARBA00001974"/>
    </source>
</evidence>
<name>A0ABR2UQ03_9PEZI</name>
<sequence>MALLPWTVLLLSALAKCDSFDYVIIGGGTSGLVMANRLSEDPSVTVAVIEAGPDARDYPNVTRIDNHDLSYINASIDWQYYSVPQEGLGGRSILYHCGRALGGSSDINSMDYLRGDKAQYDAWERLGNEGWNWDTLFPYFKLSENFTISTPEQIAEGATFDEQVHGEDGFLTTGYHPGLDNSSFYGDYLQTWSELGIPRILDPNGGATEGFSLFPQTLDRDANVRESSARAYYEPVDDRPNLTVIQGTVSRITWCEKSGDGVVASGVEYVEPSGELSHVDVSKEAIISAGVYRSPLVLEASGIGNPNILSQYGIETQVELPSVGEGMQEQQMVAVAFSVTQDIEGFTPYVTFLSAQDIFGNDTSSVAGTTEAEISAWAQTISESSGGALSPEVLEKRFGIQHDLFFKDNTTLVETLPATGPGIVGSVFWTLLPFSWGSVHLNTSSAADYPLIDPNYIALDIDLQILTGAGRVVRNLFNTAPLSSWVIDQGGFGVPTVSATNDEWSDYIKEQVTTDWHTVGTCAMLPQDLGGVVDSRLKVYGTQNVRIVDASVIPLQMSGHPMATLYALAERAADLIKEDQVT</sequence>
<keyword evidence="10" id="KW-1185">Reference proteome</keyword>
<keyword evidence="5" id="KW-0560">Oxidoreductase</keyword>
<dbReference type="InterPro" id="IPR000172">
    <property type="entry name" value="GMC_OxRdtase_N"/>
</dbReference>
<evidence type="ECO:0000313" key="9">
    <source>
        <dbReference type="EMBL" id="KAK9416738.1"/>
    </source>
</evidence>
<evidence type="ECO:0000256" key="2">
    <source>
        <dbReference type="ARBA" id="ARBA00010790"/>
    </source>
</evidence>
<evidence type="ECO:0000259" key="8">
    <source>
        <dbReference type="PROSITE" id="PS00623"/>
    </source>
</evidence>
<comment type="cofactor">
    <cofactor evidence="1">
        <name>FAD</name>
        <dbReference type="ChEBI" id="CHEBI:57692"/>
    </cofactor>
</comment>
<dbReference type="Gene3D" id="3.50.50.60">
    <property type="entry name" value="FAD/NAD(P)-binding domain"/>
    <property type="match status" value="1"/>
</dbReference>
<dbReference type="PANTHER" id="PTHR11552">
    <property type="entry name" value="GLUCOSE-METHANOL-CHOLINE GMC OXIDOREDUCTASE"/>
    <property type="match status" value="1"/>
</dbReference>
<evidence type="ECO:0000256" key="4">
    <source>
        <dbReference type="ARBA" id="ARBA00022827"/>
    </source>
</evidence>
<feature type="domain" description="Glucose-methanol-choline oxidoreductase N-terminal" evidence="8">
    <location>
        <begin position="98"/>
        <end position="121"/>
    </location>
</feature>
<dbReference type="InterPro" id="IPR012132">
    <property type="entry name" value="GMC_OxRdtase"/>
</dbReference>
<feature type="signal peptide" evidence="7">
    <location>
        <begin position="1"/>
        <end position="19"/>
    </location>
</feature>
<dbReference type="SUPFAM" id="SSF51905">
    <property type="entry name" value="FAD/NAD(P)-binding domain"/>
    <property type="match status" value="1"/>
</dbReference>
<dbReference type="Gene3D" id="3.30.560.10">
    <property type="entry name" value="Glucose Oxidase, domain 3"/>
    <property type="match status" value="1"/>
</dbReference>
<dbReference type="Proteomes" id="UP001408356">
    <property type="component" value="Unassembled WGS sequence"/>
</dbReference>
<dbReference type="EMBL" id="JARVKF010000404">
    <property type="protein sequence ID" value="KAK9416738.1"/>
    <property type="molecule type" value="Genomic_DNA"/>
</dbReference>
<gene>
    <name evidence="9" type="ORF">SUNI508_09436</name>
</gene>
<dbReference type="Gene3D" id="4.10.450.10">
    <property type="entry name" value="Glucose Oxidase, domain 2"/>
    <property type="match status" value="1"/>
</dbReference>
<keyword evidence="3 6" id="KW-0285">Flavoprotein</keyword>
<comment type="caution">
    <text evidence="9">The sequence shown here is derived from an EMBL/GenBank/DDBJ whole genome shotgun (WGS) entry which is preliminary data.</text>
</comment>
<keyword evidence="7" id="KW-0732">Signal</keyword>
<proteinExistence type="inferred from homology"/>
<evidence type="ECO:0000256" key="6">
    <source>
        <dbReference type="RuleBase" id="RU003968"/>
    </source>
</evidence>
<dbReference type="Pfam" id="PF05199">
    <property type="entry name" value="GMC_oxred_C"/>
    <property type="match status" value="1"/>
</dbReference>
<dbReference type="SUPFAM" id="SSF54373">
    <property type="entry name" value="FAD-linked reductases, C-terminal domain"/>
    <property type="match status" value="1"/>
</dbReference>
<reference evidence="9 10" key="1">
    <citation type="journal article" date="2024" name="J. Plant Pathol.">
        <title>Sequence and assembly of the genome of Seiridium unicorne, isolate CBS 538.82, causal agent of cypress canker disease.</title>
        <authorList>
            <person name="Scali E."/>
            <person name="Rocca G.D."/>
            <person name="Danti R."/>
            <person name="Garbelotto M."/>
            <person name="Barberini S."/>
            <person name="Baroncelli R."/>
            <person name="Emiliani G."/>
        </authorList>
    </citation>
    <scope>NUCLEOTIDE SEQUENCE [LARGE SCALE GENOMIC DNA]</scope>
    <source>
        <strain evidence="9 10">BM-138-508</strain>
    </source>
</reference>
<evidence type="ECO:0000313" key="10">
    <source>
        <dbReference type="Proteomes" id="UP001408356"/>
    </source>
</evidence>
<comment type="similarity">
    <text evidence="2 6">Belongs to the GMC oxidoreductase family.</text>
</comment>
<dbReference type="InterPro" id="IPR027424">
    <property type="entry name" value="Glucose_Oxidase_domain_2"/>
</dbReference>